<feature type="region of interest" description="Disordered" evidence="1">
    <location>
        <begin position="225"/>
        <end position="248"/>
    </location>
</feature>
<dbReference type="Pfam" id="PF13276">
    <property type="entry name" value="HTH_21"/>
    <property type="match status" value="1"/>
</dbReference>
<dbReference type="Proteomes" id="UP000319852">
    <property type="component" value="Chromosome"/>
</dbReference>
<dbReference type="Pfam" id="PF13683">
    <property type="entry name" value="rve_3"/>
    <property type="match status" value="1"/>
</dbReference>
<sequence length="293" mass="33632">MLELVRENCRYGYRRIAALLRQEGWQVNLKRVYRLWRQEGLKVPQKKRKRRRLGVKENGCYHRRAEHKNHVWAWDFIFDRTTSGSTLKCLSIVDEYTRECLALKIDRSITSEDVLDTLAELFAMRGVPRHIRSDNGPEFIANAVQRWLKQLEIETLYVAPGSPWQNGYAESFHSRVRDEFFAIEEFENLGVARKLAAAWKENYNHRRPHSSLGYVAPAEFAARPASAPELASATPQPTPPLQQGGEIPQPVLSKPVVQVLGAGHEANSSRLMICDERSAIAGHVASRRQYWKS</sequence>
<dbReference type="PROSITE" id="PS50994">
    <property type="entry name" value="INTEGRASE"/>
    <property type="match status" value="1"/>
</dbReference>
<dbReference type="InterPro" id="IPR025948">
    <property type="entry name" value="HTH-like_dom"/>
</dbReference>
<dbReference type="GO" id="GO:0015074">
    <property type="term" value="P:DNA integration"/>
    <property type="evidence" value="ECO:0007669"/>
    <property type="project" value="InterPro"/>
</dbReference>
<organism evidence="3 4">
    <name type="scientific">Adhaeretor mobilis</name>
    <dbReference type="NCBI Taxonomy" id="1930276"/>
    <lineage>
        <taxon>Bacteria</taxon>
        <taxon>Pseudomonadati</taxon>
        <taxon>Planctomycetota</taxon>
        <taxon>Planctomycetia</taxon>
        <taxon>Pirellulales</taxon>
        <taxon>Lacipirellulaceae</taxon>
        <taxon>Adhaeretor</taxon>
    </lineage>
</organism>
<name>A0A517MW61_9BACT</name>
<gene>
    <name evidence="3" type="ORF">HG15A2_24080</name>
</gene>
<dbReference type="PANTHER" id="PTHR47515:SF1">
    <property type="entry name" value="BLR2054 PROTEIN"/>
    <property type="match status" value="1"/>
</dbReference>
<evidence type="ECO:0000313" key="3">
    <source>
        <dbReference type="EMBL" id="QDS99116.1"/>
    </source>
</evidence>
<dbReference type="NCBIfam" id="NF033516">
    <property type="entry name" value="transpos_IS3"/>
    <property type="match status" value="1"/>
</dbReference>
<dbReference type="GO" id="GO:0003676">
    <property type="term" value="F:nucleic acid binding"/>
    <property type="evidence" value="ECO:0007669"/>
    <property type="project" value="InterPro"/>
</dbReference>
<dbReference type="AlphaFoldDB" id="A0A517MW61"/>
<dbReference type="KEGG" id="amob:HG15A2_24080"/>
<dbReference type="EMBL" id="CP036263">
    <property type="protein sequence ID" value="QDS99116.1"/>
    <property type="molecule type" value="Genomic_DNA"/>
</dbReference>
<reference evidence="3 4" key="1">
    <citation type="submission" date="2019-02" db="EMBL/GenBank/DDBJ databases">
        <title>Deep-cultivation of Planctomycetes and their phenomic and genomic characterization uncovers novel biology.</title>
        <authorList>
            <person name="Wiegand S."/>
            <person name="Jogler M."/>
            <person name="Boedeker C."/>
            <person name="Pinto D."/>
            <person name="Vollmers J."/>
            <person name="Rivas-Marin E."/>
            <person name="Kohn T."/>
            <person name="Peeters S.H."/>
            <person name="Heuer A."/>
            <person name="Rast P."/>
            <person name="Oberbeckmann S."/>
            <person name="Bunk B."/>
            <person name="Jeske O."/>
            <person name="Meyerdierks A."/>
            <person name="Storesund J.E."/>
            <person name="Kallscheuer N."/>
            <person name="Luecker S."/>
            <person name="Lage O.M."/>
            <person name="Pohl T."/>
            <person name="Merkel B.J."/>
            <person name="Hornburger P."/>
            <person name="Mueller R.-W."/>
            <person name="Bruemmer F."/>
            <person name="Labrenz M."/>
            <person name="Spormann A.M."/>
            <person name="Op den Camp H."/>
            <person name="Overmann J."/>
            <person name="Amann R."/>
            <person name="Jetten M.S.M."/>
            <person name="Mascher T."/>
            <person name="Medema M.H."/>
            <person name="Devos D.P."/>
            <person name="Kaster A.-K."/>
            <person name="Ovreas L."/>
            <person name="Rohde M."/>
            <person name="Galperin M.Y."/>
            <person name="Jogler C."/>
        </authorList>
    </citation>
    <scope>NUCLEOTIDE SEQUENCE [LARGE SCALE GENOMIC DNA]</scope>
    <source>
        <strain evidence="3 4">HG15A2</strain>
    </source>
</reference>
<dbReference type="Gene3D" id="3.30.420.10">
    <property type="entry name" value="Ribonuclease H-like superfamily/Ribonuclease H"/>
    <property type="match status" value="1"/>
</dbReference>
<proteinExistence type="predicted"/>
<dbReference type="SUPFAM" id="SSF53098">
    <property type="entry name" value="Ribonuclease H-like"/>
    <property type="match status" value="1"/>
</dbReference>
<accession>A0A517MW61</accession>
<dbReference type="InterPro" id="IPR036397">
    <property type="entry name" value="RNaseH_sf"/>
</dbReference>
<dbReference type="InterPro" id="IPR012337">
    <property type="entry name" value="RNaseH-like_sf"/>
</dbReference>
<dbReference type="InterPro" id="IPR048020">
    <property type="entry name" value="Transpos_IS3"/>
</dbReference>
<keyword evidence="4" id="KW-1185">Reference proteome</keyword>
<evidence type="ECO:0000259" key="2">
    <source>
        <dbReference type="PROSITE" id="PS50994"/>
    </source>
</evidence>
<dbReference type="PANTHER" id="PTHR47515">
    <property type="entry name" value="LOW CALCIUM RESPONSE LOCUS PROTEIN T"/>
    <property type="match status" value="1"/>
</dbReference>
<evidence type="ECO:0000256" key="1">
    <source>
        <dbReference type="SAM" id="MobiDB-lite"/>
    </source>
</evidence>
<dbReference type="InterPro" id="IPR001584">
    <property type="entry name" value="Integrase_cat-core"/>
</dbReference>
<evidence type="ECO:0000313" key="4">
    <source>
        <dbReference type="Proteomes" id="UP000319852"/>
    </source>
</evidence>
<feature type="domain" description="Integrase catalytic" evidence="2">
    <location>
        <begin position="64"/>
        <end position="225"/>
    </location>
</feature>
<protein>
    <submittedName>
        <fullName evidence="3">IS2 transposase TnpB</fullName>
    </submittedName>
</protein>